<dbReference type="Proteomes" id="UP000799437">
    <property type="component" value="Unassembled WGS sequence"/>
</dbReference>
<keyword evidence="1" id="KW-0472">Membrane</keyword>
<keyword evidence="3" id="KW-1185">Reference proteome</keyword>
<proteinExistence type="predicted"/>
<name>A0A6A6VV46_9PEZI</name>
<keyword evidence="1" id="KW-0812">Transmembrane</keyword>
<feature type="transmembrane region" description="Helical" evidence="1">
    <location>
        <begin position="66"/>
        <end position="88"/>
    </location>
</feature>
<evidence type="ECO:0000313" key="3">
    <source>
        <dbReference type="Proteomes" id="UP000799437"/>
    </source>
</evidence>
<dbReference type="Pfam" id="PF13826">
    <property type="entry name" value="Monooxy_af470-like"/>
    <property type="match status" value="1"/>
</dbReference>
<feature type="transmembrane region" description="Helical" evidence="1">
    <location>
        <begin position="41"/>
        <end position="60"/>
    </location>
</feature>
<dbReference type="GeneID" id="54485743"/>
<evidence type="ECO:0000313" key="2">
    <source>
        <dbReference type="EMBL" id="KAF2754558.1"/>
    </source>
</evidence>
<dbReference type="OrthoDB" id="3202396at2759"/>
<dbReference type="AlphaFoldDB" id="A0A6A6VV46"/>
<reference evidence="2" key="1">
    <citation type="journal article" date="2020" name="Stud. Mycol.">
        <title>101 Dothideomycetes genomes: a test case for predicting lifestyles and emergence of pathogens.</title>
        <authorList>
            <person name="Haridas S."/>
            <person name="Albert R."/>
            <person name="Binder M."/>
            <person name="Bloem J."/>
            <person name="Labutti K."/>
            <person name="Salamov A."/>
            <person name="Andreopoulos B."/>
            <person name="Baker S."/>
            <person name="Barry K."/>
            <person name="Bills G."/>
            <person name="Bluhm B."/>
            <person name="Cannon C."/>
            <person name="Castanera R."/>
            <person name="Culley D."/>
            <person name="Daum C."/>
            <person name="Ezra D."/>
            <person name="Gonzalez J."/>
            <person name="Henrissat B."/>
            <person name="Kuo A."/>
            <person name="Liang C."/>
            <person name="Lipzen A."/>
            <person name="Lutzoni F."/>
            <person name="Magnuson J."/>
            <person name="Mondo S."/>
            <person name="Nolan M."/>
            <person name="Ohm R."/>
            <person name="Pangilinan J."/>
            <person name="Park H.-J."/>
            <person name="Ramirez L."/>
            <person name="Alfaro M."/>
            <person name="Sun H."/>
            <person name="Tritt A."/>
            <person name="Yoshinaga Y."/>
            <person name="Zwiers L.-H."/>
            <person name="Turgeon B."/>
            <person name="Goodwin S."/>
            <person name="Spatafora J."/>
            <person name="Crous P."/>
            <person name="Grigoriev I."/>
        </authorList>
    </citation>
    <scope>NUCLEOTIDE SEQUENCE</scope>
    <source>
        <strain evidence="2">CBS 121739</strain>
    </source>
</reference>
<organism evidence="2 3">
    <name type="scientific">Pseudovirgaria hyperparasitica</name>
    <dbReference type="NCBI Taxonomy" id="470096"/>
    <lineage>
        <taxon>Eukaryota</taxon>
        <taxon>Fungi</taxon>
        <taxon>Dikarya</taxon>
        <taxon>Ascomycota</taxon>
        <taxon>Pezizomycotina</taxon>
        <taxon>Dothideomycetes</taxon>
        <taxon>Dothideomycetes incertae sedis</taxon>
        <taxon>Acrospermales</taxon>
        <taxon>Acrospermaceae</taxon>
        <taxon>Pseudovirgaria</taxon>
    </lineage>
</organism>
<gene>
    <name evidence="2" type="ORF">EJ05DRAFT_479530</name>
</gene>
<evidence type="ECO:0000256" key="1">
    <source>
        <dbReference type="SAM" id="Phobius"/>
    </source>
</evidence>
<keyword evidence="1" id="KW-1133">Transmembrane helix</keyword>
<protein>
    <submittedName>
        <fullName evidence="2">Uncharacterized protein</fullName>
    </submittedName>
</protein>
<dbReference type="RefSeq" id="XP_033597009.1">
    <property type="nucleotide sequence ID" value="XM_033744689.1"/>
</dbReference>
<dbReference type="InterPro" id="IPR025444">
    <property type="entry name" value="Monooxy_af470"/>
</dbReference>
<dbReference type="EMBL" id="ML996580">
    <property type="protein sequence ID" value="KAF2754558.1"/>
    <property type="molecule type" value="Genomic_DNA"/>
</dbReference>
<accession>A0A6A6VV46</accession>
<sequence length="306" mass="33756">MGFKSLIPPSSVRPLTQSETNERKKVFGVISTRMVVQLRDALSISSWLALGAILQSILFVTFGHRAFIPAVALIGFRMINAFLITVGVKANLEMQNTILSKFSAQIPQSDGTFSGRPADGDVVVLKIGARTDHPLGLFAPGFKVLGEYMTAMQASLEAHATHYSYLGGTSYSGMERATGNEFTYIMYFSTVEGVHAFAHDPLHRDGWAWWSKAAHDHIMIYHELFRSRRGDWEAVYSNTRPIGLAATRFEGKTGGGTVFYSPVVDANRGLLATSRGRMSGMVRDGDQKLHDDLNRGTKYEAERAEV</sequence>